<proteinExistence type="predicted"/>
<organism evidence="3">
    <name type="scientific">Sesamum latifolium</name>
    <dbReference type="NCBI Taxonomy" id="2727402"/>
    <lineage>
        <taxon>Eukaryota</taxon>
        <taxon>Viridiplantae</taxon>
        <taxon>Streptophyta</taxon>
        <taxon>Embryophyta</taxon>
        <taxon>Tracheophyta</taxon>
        <taxon>Spermatophyta</taxon>
        <taxon>Magnoliopsida</taxon>
        <taxon>eudicotyledons</taxon>
        <taxon>Gunneridae</taxon>
        <taxon>Pentapetalae</taxon>
        <taxon>asterids</taxon>
        <taxon>lamiids</taxon>
        <taxon>Lamiales</taxon>
        <taxon>Pedaliaceae</taxon>
        <taxon>Sesamum</taxon>
    </lineage>
</organism>
<feature type="compositionally biased region" description="Basic and acidic residues" evidence="1">
    <location>
        <begin position="198"/>
        <end position="210"/>
    </location>
</feature>
<dbReference type="SMART" id="SM01406">
    <property type="entry name" value="PAPA-1"/>
    <property type="match status" value="1"/>
</dbReference>
<feature type="region of interest" description="Disordered" evidence="1">
    <location>
        <begin position="1"/>
        <end position="410"/>
    </location>
</feature>
<feature type="compositionally biased region" description="Basic and acidic residues" evidence="1">
    <location>
        <begin position="234"/>
        <end position="252"/>
    </location>
</feature>
<feature type="compositionally biased region" description="Polar residues" evidence="1">
    <location>
        <begin position="69"/>
        <end position="98"/>
    </location>
</feature>
<reference evidence="3" key="1">
    <citation type="submission" date="2020-06" db="EMBL/GenBank/DDBJ databases">
        <authorList>
            <person name="Li T."/>
            <person name="Hu X."/>
            <person name="Zhang T."/>
            <person name="Song X."/>
            <person name="Zhang H."/>
            <person name="Dai N."/>
            <person name="Sheng W."/>
            <person name="Hou X."/>
            <person name="Wei L."/>
        </authorList>
    </citation>
    <scope>NUCLEOTIDE SEQUENCE</scope>
    <source>
        <strain evidence="3">KEN1</strain>
        <tissue evidence="3">Leaf</tissue>
    </source>
</reference>
<feature type="compositionally biased region" description="Low complexity" evidence="1">
    <location>
        <begin position="33"/>
        <end position="47"/>
    </location>
</feature>
<feature type="compositionally biased region" description="Basic and acidic residues" evidence="1">
    <location>
        <begin position="157"/>
        <end position="168"/>
    </location>
</feature>
<feature type="compositionally biased region" description="Basic and acidic residues" evidence="1">
    <location>
        <begin position="263"/>
        <end position="285"/>
    </location>
</feature>
<protein>
    <recommendedName>
        <fullName evidence="2">INO80 complex subunit B-like conserved region domain-containing protein</fullName>
    </recommendedName>
</protein>
<dbReference type="GO" id="GO:0006338">
    <property type="term" value="P:chromatin remodeling"/>
    <property type="evidence" value="ECO:0007669"/>
    <property type="project" value="InterPro"/>
</dbReference>
<feature type="compositionally biased region" description="Basic residues" evidence="1">
    <location>
        <begin position="16"/>
        <end position="26"/>
    </location>
</feature>
<accession>A0AAW2Y243</accession>
<dbReference type="PANTHER" id="PTHR21561:SF25">
    <property type="entry name" value="OS03G0811500 PROTEIN"/>
    <property type="match status" value="1"/>
</dbReference>
<dbReference type="AlphaFoldDB" id="A0AAW2Y243"/>
<feature type="compositionally biased region" description="Basic and acidic residues" evidence="1">
    <location>
        <begin position="309"/>
        <end position="322"/>
    </location>
</feature>
<feature type="compositionally biased region" description="Acidic residues" evidence="1">
    <location>
        <begin position="390"/>
        <end position="405"/>
    </location>
</feature>
<dbReference type="GO" id="GO:0031011">
    <property type="term" value="C:Ino80 complex"/>
    <property type="evidence" value="ECO:0007669"/>
    <property type="project" value="InterPro"/>
</dbReference>
<dbReference type="Pfam" id="PF04438">
    <property type="entry name" value="zf-HIT"/>
    <property type="match status" value="1"/>
</dbReference>
<dbReference type="InterPro" id="IPR029523">
    <property type="entry name" value="INO80B/Ies2"/>
</dbReference>
<feature type="compositionally biased region" description="Acidic residues" evidence="1">
    <location>
        <begin position="286"/>
        <end position="298"/>
    </location>
</feature>
<sequence>MDQSRVPRLEGIGVAIKKKRSQASRRPRPEAQSLPDPSPLSSTPVSDDMSKVSSDENIGDGNSGGKMFNLNQCVSRSLPVSASDSGSNVILSNGTSDGAGNDNKLKKVKLKVGGVTRTIQTKSSSNGASGSGSSAKTNQSSDNARPRQRLIPQESSDEYHSPPRDKKSGLQGIPWKDFAKGTFSTVRDDMGRTSGRNAFEKQGDKSDSVRKSKRVPKRRVLDAEFDEDDEDDEIRYLEKLKTSKITGYKDSEMQSTRKPQKGVKYDNMEDVGRSGRDARKSRSGDMDYEEEEELSDGEPEGKKKKKQKKDLSELPTENKRELALTTRQRALLGKDASSGSGASHIEFPNGLPPAPPRKQKEKLSEVEQQLKKAEAAQRRRMQNEKAARESEEEERREDKEAQEELAQEKAVSAQMLASNTIRMVMGPTGTTVTFPQEMGLPKLFDPKPCSYPPPREKCAGPACTNAYKYRDSKSKLPLCSLQCYKAINEKMHTEQAC</sequence>
<feature type="domain" description="INO80 complex subunit B-like conserved region" evidence="2">
    <location>
        <begin position="367"/>
        <end position="438"/>
    </location>
</feature>
<comment type="caution">
    <text evidence="3">The sequence shown here is derived from an EMBL/GenBank/DDBJ whole genome shotgun (WGS) entry which is preliminary data.</text>
</comment>
<name>A0AAW2Y243_9LAMI</name>
<evidence type="ECO:0000256" key="1">
    <source>
        <dbReference type="SAM" id="MobiDB-lite"/>
    </source>
</evidence>
<evidence type="ECO:0000259" key="2">
    <source>
        <dbReference type="SMART" id="SM01406"/>
    </source>
</evidence>
<dbReference type="PANTHER" id="PTHR21561">
    <property type="entry name" value="INO80 COMPLEX SUBUNIT B"/>
    <property type="match status" value="1"/>
</dbReference>
<feature type="compositionally biased region" description="Low complexity" evidence="1">
    <location>
        <begin position="111"/>
        <end position="138"/>
    </location>
</feature>
<evidence type="ECO:0000313" key="3">
    <source>
        <dbReference type="EMBL" id="KAL0459777.1"/>
    </source>
</evidence>
<dbReference type="Pfam" id="PF04795">
    <property type="entry name" value="PAPA-1"/>
    <property type="match status" value="1"/>
</dbReference>
<feature type="compositionally biased region" description="Acidic residues" evidence="1">
    <location>
        <begin position="223"/>
        <end position="233"/>
    </location>
</feature>
<gene>
    <name evidence="3" type="ORF">Slati_0604900</name>
</gene>
<dbReference type="InterPro" id="IPR007529">
    <property type="entry name" value="Znf_HIT"/>
</dbReference>
<dbReference type="InterPro" id="IPR006880">
    <property type="entry name" value="INO80B_C"/>
</dbReference>
<feature type="compositionally biased region" description="Basic and acidic residues" evidence="1">
    <location>
        <begin position="361"/>
        <end position="389"/>
    </location>
</feature>
<dbReference type="EMBL" id="JACGWN010000002">
    <property type="protein sequence ID" value="KAL0459777.1"/>
    <property type="molecule type" value="Genomic_DNA"/>
</dbReference>
<dbReference type="CDD" id="cd23021">
    <property type="entry name" value="zf-HIT_IN80B"/>
    <property type="match status" value="1"/>
</dbReference>
<reference evidence="3" key="2">
    <citation type="journal article" date="2024" name="Plant">
        <title>Genomic evolution and insights into agronomic trait innovations of Sesamum species.</title>
        <authorList>
            <person name="Miao H."/>
            <person name="Wang L."/>
            <person name="Qu L."/>
            <person name="Liu H."/>
            <person name="Sun Y."/>
            <person name="Le M."/>
            <person name="Wang Q."/>
            <person name="Wei S."/>
            <person name="Zheng Y."/>
            <person name="Lin W."/>
            <person name="Duan Y."/>
            <person name="Cao H."/>
            <person name="Xiong S."/>
            <person name="Wang X."/>
            <person name="Wei L."/>
            <person name="Li C."/>
            <person name="Ma Q."/>
            <person name="Ju M."/>
            <person name="Zhao R."/>
            <person name="Li G."/>
            <person name="Mu C."/>
            <person name="Tian Q."/>
            <person name="Mei H."/>
            <person name="Zhang T."/>
            <person name="Gao T."/>
            <person name="Zhang H."/>
        </authorList>
    </citation>
    <scope>NUCLEOTIDE SEQUENCE</scope>
    <source>
        <strain evidence="3">KEN1</strain>
    </source>
</reference>